<dbReference type="SFLD" id="SFLDS00019">
    <property type="entry name" value="Glutathione_Transferase_(cytos"/>
    <property type="match status" value="1"/>
</dbReference>
<dbReference type="PANTHER" id="PTHR43900:SF3">
    <property type="entry name" value="GLUTATHIONE S-TRANSFERASE RHO"/>
    <property type="match status" value="1"/>
</dbReference>
<evidence type="ECO:0000259" key="4">
    <source>
        <dbReference type="PROSITE" id="PS50405"/>
    </source>
</evidence>
<gene>
    <name evidence="5" type="ORF">JDN41_07325</name>
</gene>
<dbReference type="GO" id="GO:0005737">
    <property type="term" value="C:cytoplasm"/>
    <property type="evidence" value="ECO:0007669"/>
    <property type="project" value="TreeGrafter"/>
</dbReference>
<dbReference type="PANTHER" id="PTHR43900">
    <property type="entry name" value="GLUTATHIONE S-TRANSFERASE RHO"/>
    <property type="match status" value="1"/>
</dbReference>
<dbReference type="CDD" id="cd00299">
    <property type="entry name" value="GST_C_family"/>
    <property type="match status" value="1"/>
</dbReference>
<dbReference type="SFLD" id="SFLDG00358">
    <property type="entry name" value="Main_(cytGST)"/>
    <property type="match status" value="1"/>
</dbReference>
<name>A0A8I1GH88_9HYPH</name>
<dbReference type="InterPro" id="IPR040079">
    <property type="entry name" value="Glutathione_S-Trfase"/>
</dbReference>
<dbReference type="Proteomes" id="UP000623250">
    <property type="component" value="Unassembled WGS sequence"/>
</dbReference>
<dbReference type="PROSITE" id="PS50405">
    <property type="entry name" value="GST_CTER"/>
    <property type="match status" value="1"/>
</dbReference>
<dbReference type="EC" id="2.5.1.18" evidence="1"/>
<dbReference type="InterPro" id="IPR036249">
    <property type="entry name" value="Thioredoxin-like_sf"/>
</dbReference>
<dbReference type="GO" id="GO:0043295">
    <property type="term" value="F:glutathione binding"/>
    <property type="evidence" value="ECO:0007669"/>
    <property type="project" value="TreeGrafter"/>
</dbReference>
<comment type="caution">
    <text evidence="5">The sequence shown here is derived from an EMBL/GenBank/DDBJ whole genome shotgun (WGS) entry which is preliminary data.</text>
</comment>
<evidence type="ECO:0000256" key="2">
    <source>
        <dbReference type="ARBA" id="ARBA00022679"/>
    </source>
</evidence>
<dbReference type="Gene3D" id="1.20.1050.10">
    <property type="match status" value="1"/>
</dbReference>
<evidence type="ECO:0000259" key="3">
    <source>
        <dbReference type="PROSITE" id="PS50404"/>
    </source>
</evidence>
<proteinExistence type="predicted"/>
<evidence type="ECO:0000313" key="6">
    <source>
        <dbReference type="Proteomes" id="UP000623250"/>
    </source>
</evidence>
<keyword evidence="6" id="KW-1185">Reference proteome</keyword>
<dbReference type="Pfam" id="PF13417">
    <property type="entry name" value="GST_N_3"/>
    <property type="match status" value="1"/>
</dbReference>
<dbReference type="InterPro" id="IPR010987">
    <property type="entry name" value="Glutathione-S-Trfase_C-like"/>
</dbReference>
<dbReference type="Pfam" id="PF00043">
    <property type="entry name" value="GST_C"/>
    <property type="match status" value="1"/>
</dbReference>
<sequence>MKRRIDMATSDKPDLEIIGAPWGNFVRTVCMAAREKGVPYTQTVVRPTDPEVAAIHPFSLVPCARHGDLVLFESRAICTYIDDAFDGPPLVPRDARGAAITEQWIALVLTTIDPVLARQYISAYLAAPDGKPDSATIEALLPKMHKCFAVLDERLAASRYLSGDAFNLSDMMLFPLMWFMRLKPESAAMLEESPHILDWYARVAERASARETEPPVVTGPAVACGAFG</sequence>
<dbReference type="PROSITE" id="PS50404">
    <property type="entry name" value="GST_NTER"/>
    <property type="match status" value="1"/>
</dbReference>
<dbReference type="SUPFAM" id="SSF52833">
    <property type="entry name" value="Thioredoxin-like"/>
    <property type="match status" value="1"/>
</dbReference>
<accession>A0A8I1GH88</accession>
<dbReference type="RefSeq" id="WP_052037388.1">
    <property type="nucleotide sequence ID" value="NZ_JAEMUK010000014.1"/>
</dbReference>
<dbReference type="SUPFAM" id="SSF47616">
    <property type="entry name" value="GST C-terminal domain-like"/>
    <property type="match status" value="1"/>
</dbReference>
<dbReference type="InterPro" id="IPR036282">
    <property type="entry name" value="Glutathione-S-Trfase_C_sf"/>
</dbReference>
<reference evidence="5 6" key="1">
    <citation type="submission" date="2020-12" db="EMBL/GenBank/DDBJ databases">
        <title>Revised draft genomes of Rhodomicrobium vannielii ATCC 17100 and Rhodomicrobium udaipurense JA643.</title>
        <authorList>
            <person name="Conners E.M."/>
            <person name="Davenport E.J."/>
            <person name="Bose A."/>
        </authorList>
    </citation>
    <scope>NUCLEOTIDE SEQUENCE [LARGE SCALE GENOMIC DNA]</scope>
    <source>
        <strain evidence="5 6">JA643</strain>
    </source>
</reference>
<dbReference type="InterPro" id="IPR004046">
    <property type="entry name" value="GST_C"/>
</dbReference>
<evidence type="ECO:0000256" key="1">
    <source>
        <dbReference type="ARBA" id="ARBA00012452"/>
    </source>
</evidence>
<protein>
    <recommendedName>
        <fullName evidence="1">glutathione transferase</fullName>
        <ecNumber evidence="1">2.5.1.18</ecNumber>
    </recommendedName>
</protein>
<feature type="domain" description="GST C-terminal" evidence="4">
    <location>
        <begin position="94"/>
        <end position="224"/>
    </location>
</feature>
<evidence type="ECO:0000313" key="5">
    <source>
        <dbReference type="EMBL" id="MBJ7543365.1"/>
    </source>
</evidence>
<dbReference type="Gene3D" id="3.40.30.10">
    <property type="entry name" value="Glutaredoxin"/>
    <property type="match status" value="1"/>
</dbReference>
<dbReference type="InterPro" id="IPR004045">
    <property type="entry name" value="Glutathione_S-Trfase_N"/>
</dbReference>
<keyword evidence="2 5" id="KW-0808">Transferase</keyword>
<feature type="domain" description="GST N-terminal" evidence="3">
    <location>
        <begin position="13"/>
        <end position="89"/>
    </location>
</feature>
<dbReference type="GO" id="GO:0004364">
    <property type="term" value="F:glutathione transferase activity"/>
    <property type="evidence" value="ECO:0007669"/>
    <property type="project" value="UniProtKB-EC"/>
</dbReference>
<organism evidence="5 6">
    <name type="scientific">Rhodomicrobium udaipurense</name>
    <dbReference type="NCBI Taxonomy" id="1202716"/>
    <lineage>
        <taxon>Bacteria</taxon>
        <taxon>Pseudomonadati</taxon>
        <taxon>Pseudomonadota</taxon>
        <taxon>Alphaproteobacteria</taxon>
        <taxon>Hyphomicrobiales</taxon>
        <taxon>Hyphomicrobiaceae</taxon>
        <taxon>Rhodomicrobium</taxon>
    </lineage>
</organism>
<dbReference type="AlphaFoldDB" id="A0A8I1GH88"/>
<dbReference type="EMBL" id="JAEMUK010000014">
    <property type="protein sequence ID" value="MBJ7543365.1"/>
    <property type="molecule type" value="Genomic_DNA"/>
</dbReference>